<evidence type="ECO:0000313" key="9">
    <source>
        <dbReference type="Proteomes" id="UP001190700"/>
    </source>
</evidence>
<feature type="domain" description="Acylphosphatase-like" evidence="7">
    <location>
        <begin position="12"/>
        <end position="103"/>
    </location>
</feature>
<dbReference type="PANTHER" id="PTHR10029:SF3">
    <property type="entry name" value="ACYLPHOSPHATASE-RELATED"/>
    <property type="match status" value="1"/>
</dbReference>
<dbReference type="SUPFAM" id="SSF54975">
    <property type="entry name" value="Acylphosphatase/BLUF domain-like"/>
    <property type="match status" value="1"/>
</dbReference>
<dbReference type="GO" id="GO:0003998">
    <property type="term" value="F:acylphosphatase activity"/>
    <property type="evidence" value="ECO:0007669"/>
    <property type="project" value="UniProtKB-EC"/>
</dbReference>
<dbReference type="Proteomes" id="UP001190700">
    <property type="component" value="Unassembled WGS sequence"/>
</dbReference>
<sequence>MAGYGPKLAVFTFSFEVHGKVHGVSFGKHAEKKCKELGLVGWCAETTTRSIAGEVQGCDVMALQQMKEWLNKTGSPKSKIESCDIRDQREIPKKTYSSFKQSAKKVFPSLSASGQSILWQELQTA</sequence>
<evidence type="ECO:0000256" key="1">
    <source>
        <dbReference type="ARBA" id="ARBA00005614"/>
    </source>
</evidence>
<comment type="caution">
    <text evidence="5">Lacks conserved residue(s) required for the propagation of feature annotation.</text>
</comment>
<protein>
    <recommendedName>
        <fullName evidence="2">acylphosphatase</fullName>
        <ecNumber evidence="2">3.6.1.7</ecNumber>
    </recommendedName>
</protein>
<organism evidence="8 9">
    <name type="scientific">Cymbomonas tetramitiformis</name>
    <dbReference type="NCBI Taxonomy" id="36881"/>
    <lineage>
        <taxon>Eukaryota</taxon>
        <taxon>Viridiplantae</taxon>
        <taxon>Chlorophyta</taxon>
        <taxon>Pyramimonadophyceae</taxon>
        <taxon>Pyramimonadales</taxon>
        <taxon>Pyramimonadaceae</taxon>
        <taxon>Cymbomonas</taxon>
    </lineage>
</organism>
<keyword evidence="3" id="KW-0378">Hydrolase</keyword>
<dbReference type="Gene3D" id="3.30.70.100">
    <property type="match status" value="1"/>
</dbReference>
<reference evidence="8 9" key="1">
    <citation type="journal article" date="2015" name="Genome Biol. Evol.">
        <title>Comparative Genomics of a Bacterivorous Green Alga Reveals Evolutionary Causalities and Consequences of Phago-Mixotrophic Mode of Nutrition.</title>
        <authorList>
            <person name="Burns J.A."/>
            <person name="Paasch A."/>
            <person name="Narechania A."/>
            <person name="Kim E."/>
        </authorList>
    </citation>
    <scope>NUCLEOTIDE SEQUENCE [LARGE SCALE GENOMIC DNA]</scope>
    <source>
        <strain evidence="8 9">PLY_AMNH</strain>
    </source>
</reference>
<name>A0AAE0FA34_9CHLO</name>
<dbReference type="PANTHER" id="PTHR10029">
    <property type="entry name" value="ACYLPHOSPHATASE"/>
    <property type="match status" value="1"/>
</dbReference>
<evidence type="ECO:0000256" key="4">
    <source>
        <dbReference type="ARBA" id="ARBA00047645"/>
    </source>
</evidence>
<evidence type="ECO:0000313" key="8">
    <source>
        <dbReference type="EMBL" id="KAK3255892.1"/>
    </source>
</evidence>
<keyword evidence="9" id="KW-1185">Reference proteome</keyword>
<accession>A0AAE0FA34</accession>
<dbReference type="AlphaFoldDB" id="A0AAE0FA34"/>
<comment type="catalytic activity">
    <reaction evidence="4">
        <text>an acyl phosphate + H2O = a carboxylate + phosphate + H(+)</text>
        <dbReference type="Rhea" id="RHEA:14965"/>
        <dbReference type="ChEBI" id="CHEBI:15377"/>
        <dbReference type="ChEBI" id="CHEBI:15378"/>
        <dbReference type="ChEBI" id="CHEBI:29067"/>
        <dbReference type="ChEBI" id="CHEBI:43474"/>
        <dbReference type="ChEBI" id="CHEBI:59918"/>
        <dbReference type="EC" id="3.6.1.7"/>
    </reaction>
</comment>
<evidence type="ECO:0000256" key="6">
    <source>
        <dbReference type="RuleBase" id="RU004168"/>
    </source>
</evidence>
<dbReference type="EC" id="3.6.1.7" evidence="2"/>
<dbReference type="InterPro" id="IPR001792">
    <property type="entry name" value="Acylphosphatase-like_dom"/>
</dbReference>
<evidence type="ECO:0000259" key="7">
    <source>
        <dbReference type="PROSITE" id="PS51160"/>
    </source>
</evidence>
<comment type="caution">
    <text evidence="8">The sequence shown here is derived from an EMBL/GenBank/DDBJ whole genome shotgun (WGS) entry which is preliminary data.</text>
</comment>
<proteinExistence type="inferred from homology"/>
<dbReference type="EMBL" id="LGRX02022155">
    <property type="protein sequence ID" value="KAK3255892.1"/>
    <property type="molecule type" value="Genomic_DNA"/>
</dbReference>
<comment type="similarity">
    <text evidence="1 6">Belongs to the acylphosphatase family.</text>
</comment>
<evidence type="ECO:0000256" key="2">
    <source>
        <dbReference type="ARBA" id="ARBA00012150"/>
    </source>
</evidence>
<dbReference type="Pfam" id="PF00708">
    <property type="entry name" value="Acylphosphatase"/>
    <property type="match status" value="1"/>
</dbReference>
<dbReference type="PRINTS" id="PR00112">
    <property type="entry name" value="ACYLPHPHTASE"/>
</dbReference>
<evidence type="ECO:0000256" key="5">
    <source>
        <dbReference type="PROSITE-ProRule" id="PRU00520"/>
    </source>
</evidence>
<evidence type="ECO:0000256" key="3">
    <source>
        <dbReference type="ARBA" id="ARBA00022801"/>
    </source>
</evidence>
<dbReference type="InterPro" id="IPR036046">
    <property type="entry name" value="Acylphosphatase-like_dom_sf"/>
</dbReference>
<dbReference type="PROSITE" id="PS51160">
    <property type="entry name" value="ACYLPHOSPHATASE_3"/>
    <property type="match status" value="1"/>
</dbReference>
<dbReference type="InterPro" id="IPR020456">
    <property type="entry name" value="Acylphosphatase"/>
</dbReference>
<gene>
    <name evidence="8" type="ORF">CYMTET_34948</name>
</gene>